<reference evidence="1" key="1">
    <citation type="submission" date="2023-06" db="EMBL/GenBank/DDBJ databases">
        <title>Genome-scale phylogeny and comparative genomics of the fungal order Sordariales.</title>
        <authorList>
            <consortium name="Lawrence Berkeley National Laboratory"/>
            <person name="Hensen N."/>
            <person name="Bonometti L."/>
            <person name="Westerberg I."/>
            <person name="Brannstrom I.O."/>
            <person name="Guillou S."/>
            <person name="Cros-Aarteil S."/>
            <person name="Calhoun S."/>
            <person name="Haridas S."/>
            <person name="Kuo A."/>
            <person name="Mondo S."/>
            <person name="Pangilinan J."/>
            <person name="Riley R."/>
            <person name="LaButti K."/>
            <person name="Andreopoulos B."/>
            <person name="Lipzen A."/>
            <person name="Chen C."/>
            <person name="Yanf M."/>
            <person name="Daum C."/>
            <person name="Ng V."/>
            <person name="Clum A."/>
            <person name="Steindorff A."/>
            <person name="Ohm R."/>
            <person name="Martin F."/>
            <person name="Silar P."/>
            <person name="Natvig D."/>
            <person name="Lalanne C."/>
            <person name="Gautier V."/>
            <person name="Ament-velasquez S.L."/>
            <person name="Kruys A."/>
            <person name="Hutchinson M.I."/>
            <person name="Powell A.J."/>
            <person name="Barry K."/>
            <person name="Miller A.N."/>
            <person name="Grigoriev I.V."/>
            <person name="Debuchy R."/>
            <person name="Gladieux P."/>
            <person name="Thoren M.H."/>
            <person name="Johannesson H."/>
        </authorList>
    </citation>
    <scope>NUCLEOTIDE SEQUENCE</scope>
    <source>
        <strain evidence="1">SMH3391-2</strain>
    </source>
</reference>
<sequence length="139" mass="15933">MYVPQCAPSHIPSHLHLPTANGTLCKIPAEYPHITPCPAMHETHLETSDHSFRHILEDCTHQIPGEKQYNYQYFQFCDNEAQYHFLLPRLAEITVCSLLVAHIGTPPEVAAASADRQRPRLDCYRPRRFPSSCDKLREP</sequence>
<dbReference type="AlphaFoldDB" id="A0AA40CFI3"/>
<evidence type="ECO:0000313" key="1">
    <source>
        <dbReference type="EMBL" id="KAK0635543.1"/>
    </source>
</evidence>
<name>A0AA40CFI3_9PEZI</name>
<proteinExistence type="predicted"/>
<gene>
    <name evidence="1" type="ORF">B0T17DRAFT_47503</name>
</gene>
<evidence type="ECO:0000313" key="2">
    <source>
        <dbReference type="Proteomes" id="UP001174934"/>
    </source>
</evidence>
<comment type="caution">
    <text evidence="1">The sequence shown here is derived from an EMBL/GenBank/DDBJ whole genome shotgun (WGS) entry which is preliminary data.</text>
</comment>
<accession>A0AA40CFI3</accession>
<organism evidence="1 2">
    <name type="scientific">Bombardia bombarda</name>
    <dbReference type="NCBI Taxonomy" id="252184"/>
    <lineage>
        <taxon>Eukaryota</taxon>
        <taxon>Fungi</taxon>
        <taxon>Dikarya</taxon>
        <taxon>Ascomycota</taxon>
        <taxon>Pezizomycotina</taxon>
        <taxon>Sordariomycetes</taxon>
        <taxon>Sordariomycetidae</taxon>
        <taxon>Sordariales</taxon>
        <taxon>Lasiosphaeriaceae</taxon>
        <taxon>Bombardia</taxon>
    </lineage>
</organism>
<protein>
    <submittedName>
        <fullName evidence="1">Uncharacterized protein</fullName>
    </submittedName>
</protein>
<keyword evidence="2" id="KW-1185">Reference proteome</keyword>
<dbReference type="EMBL" id="JAULSR010000001">
    <property type="protein sequence ID" value="KAK0635543.1"/>
    <property type="molecule type" value="Genomic_DNA"/>
</dbReference>
<dbReference type="Proteomes" id="UP001174934">
    <property type="component" value="Unassembled WGS sequence"/>
</dbReference>